<feature type="compositionally biased region" description="Basic and acidic residues" evidence="1">
    <location>
        <begin position="90"/>
        <end position="103"/>
    </location>
</feature>
<keyword evidence="3" id="KW-1185">Reference proteome</keyword>
<evidence type="ECO:0000313" key="3">
    <source>
        <dbReference type="Proteomes" id="UP000634136"/>
    </source>
</evidence>
<sequence length="103" mass="11470">MRGRKGAKMIFPHLIPDLYKMANVKASGQDPIFRPLGPLNYGRNHLEIAKAWHITLGTISLSYFTESYPTTPADTPSSSRKGKKMMVVLEDDKGMAEGDSREC</sequence>
<reference evidence="2" key="1">
    <citation type="submission" date="2020-09" db="EMBL/GenBank/DDBJ databases">
        <title>Genome-Enabled Discovery of Anthraquinone Biosynthesis in Senna tora.</title>
        <authorList>
            <person name="Kang S.-H."/>
            <person name="Pandey R.P."/>
            <person name="Lee C.-M."/>
            <person name="Sim J.-S."/>
            <person name="Jeong J.-T."/>
            <person name="Choi B.-S."/>
            <person name="Jung M."/>
            <person name="Ginzburg D."/>
            <person name="Zhao K."/>
            <person name="Won S.Y."/>
            <person name="Oh T.-J."/>
            <person name="Yu Y."/>
            <person name="Kim N.-H."/>
            <person name="Lee O.R."/>
            <person name="Lee T.-H."/>
            <person name="Bashyal P."/>
            <person name="Kim T.-S."/>
            <person name="Lee W.-H."/>
            <person name="Kawkins C."/>
            <person name="Kim C.-K."/>
            <person name="Kim J.S."/>
            <person name="Ahn B.O."/>
            <person name="Rhee S.Y."/>
            <person name="Sohng J.K."/>
        </authorList>
    </citation>
    <scope>NUCLEOTIDE SEQUENCE</scope>
    <source>
        <tissue evidence="2">Leaf</tissue>
    </source>
</reference>
<feature type="region of interest" description="Disordered" evidence="1">
    <location>
        <begin position="69"/>
        <end position="103"/>
    </location>
</feature>
<dbReference type="Proteomes" id="UP000634136">
    <property type="component" value="Unassembled WGS sequence"/>
</dbReference>
<evidence type="ECO:0000313" key="2">
    <source>
        <dbReference type="EMBL" id="KAF7802065.1"/>
    </source>
</evidence>
<protein>
    <submittedName>
        <fullName evidence="2">Uncharacterized protein</fullName>
    </submittedName>
</protein>
<dbReference type="AlphaFoldDB" id="A0A834SGN3"/>
<dbReference type="EMBL" id="JAAIUW010000013">
    <property type="protein sequence ID" value="KAF7802065.1"/>
    <property type="molecule type" value="Genomic_DNA"/>
</dbReference>
<comment type="caution">
    <text evidence="2">The sequence shown here is derived from an EMBL/GenBank/DDBJ whole genome shotgun (WGS) entry which is preliminary data.</text>
</comment>
<name>A0A834SGN3_9FABA</name>
<accession>A0A834SGN3</accession>
<feature type="compositionally biased region" description="Polar residues" evidence="1">
    <location>
        <begin position="69"/>
        <end position="79"/>
    </location>
</feature>
<organism evidence="2 3">
    <name type="scientific">Senna tora</name>
    <dbReference type="NCBI Taxonomy" id="362788"/>
    <lineage>
        <taxon>Eukaryota</taxon>
        <taxon>Viridiplantae</taxon>
        <taxon>Streptophyta</taxon>
        <taxon>Embryophyta</taxon>
        <taxon>Tracheophyta</taxon>
        <taxon>Spermatophyta</taxon>
        <taxon>Magnoliopsida</taxon>
        <taxon>eudicotyledons</taxon>
        <taxon>Gunneridae</taxon>
        <taxon>Pentapetalae</taxon>
        <taxon>rosids</taxon>
        <taxon>fabids</taxon>
        <taxon>Fabales</taxon>
        <taxon>Fabaceae</taxon>
        <taxon>Caesalpinioideae</taxon>
        <taxon>Cassia clade</taxon>
        <taxon>Senna</taxon>
    </lineage>
</organism>
<evidence type="ECO:0000256" key="1">
    <source>
        <dbReference type="SAM" id="MobiDB-lite"/>
    </source>
</evidence>
<gene>
    <name evidence="2" type="ORF">G2W53_041176</name>
</gene>
<proteinExistence type="predicted"/>